<dbReference type="KEGG" id="kyr:CVV65_08490"/>
<dbReference type="RefSeq" id="WP_100667755.1">
    <property type="nucleotide sequence ID" value="NZ_CP024955.1"/>
</dbReference>
<feature type="compositionally biased region" description="Basic and acidic residues" evidence="1">
    <location>
        <begin position="124"/>
        <end position="136"/>
    </location>
</feature>
<dbReference type="EMBL" id="LR792683">
    <property type="protein sequence ID" value="CAB3393272.1"/>
    <property type="molecule type" value="Genomic_DNA"/>
</dbReference>
<gene>
    <name evidence="3" type="ORF">COOX1_1827</name>
    <name evidence="2" type="ORF">CVV65_08490</name>
</gene>
<feature type="region of interest" description="Disordered" evidence="1">
    <location>
        <begin position="105"/>
        <end position="146"/>
    </location>
</feature>
<dbReference type="Proteomes" id="UP000231932">
    <property type="component" value="Chromosome"/>
</dbReference>
<dbReference type="OrthoDB" id="5244350at2"/>
<evidence type="ECO:0000313" key="4">
    <source>
        <dbReference type="Proteomes" id="UP000231932"/>
    </source>
</evidence>
<reference evidence="2" key="2">
    <citation type="journal article" date="2018" name="Genome Announc.">
        <title>Complete Genome Sequence of Kyrpidia sp. Strain EA-1, a Thermophilic Knallgas Bacterium, Isolated from the Azores.</title>
        <authorList>
            <person name="Reiner J.E."/>
            <person name="Lapp C.J."/>
            <person name="Bunk B."/>
            <person name="Sproer C."/>
            <person name="Overmann J."/>
            <person name="Gescher J."/>
        </authorList>
    </citation>
    <scope>NUCLEOTIDE SEQUENCE</scope>
    <source>
        <strain evidence="2">EA-1</strain>
    </source>
</reference>
<keyword evidence="4" id="KW-1185">Reference proteome</keyword>
<dbReference type="Proteomes" id="UP000502196">
    <property type="component" value="Chromosome"/>
</dbReference>
<proteinExistence type="predicted"/>
<evidence type="ECO:0000313" key="2">
    <source>
        <dbReference type="EMBL" id="ATY84956.1"/>
    </source>
</evidence>
<evidence type="ECO:0000313" key="3">
    <source>
        <dbReference type="EMBL" id="CAB3393272.1"/>
    </source>
</evidence>
<dbReference type="EMBL" id="CP024955">
    <property type="protein sequence ID" value="ATY84956.1"/>
    <property type="molecule type" value="Genomic_DNA"/>
</dbReference>
<organism evidence="2 4">
    <name type="scientific">Kyrpidia spormannii</name>
    <dbReference type="NCBI Taxonomy" id="2055160"/>
    <lineage>
        <taxon>Bacteria</taxon>
        <taxon>Bacillati</taxon>
        <taxon>Bacillota</taxon>
        <taxon>Bacilli</taxon>
        <taxon>Bacillales</taxon>
        <taxon>Alicyclobacillaceae</taxon>
        <taxon>Kyrpidia</taxon>
    </lineage>
</organism>
<evidence type="ECO:0000313" key="5">
    <source>
        <dbReference type="Proteomes" id="UP000502196"/>
    </source>
</evidence>
<name>A0A2K8N6J6_9BACL</name>
<protein>
    <recommendedName>
        <fullName evidence="6">Poly(3-hydroxyalkanoate) polymerase subunit PhaE</fullName>
    </recommendedName>
</protein>
<evidence type="ECO:0008006" key="6">
    <source>
        <dbReference type="Google" id="ProtNLM"/>
    </source>
</evidence>
<reference evidence="4" key="1">
    <citation type="submission" date="2017-11" db="EMBL/GenBank/DDBJ databases">
        <title>Complete Genome Sequence of Kyrpidia sp. Strain EA-1, a thermophilic, hydrogen-oxidizing Bacterium, isolated from the Azores.</title>
        <authorList>
            <person name="Reiner J.E."/>
            <person name="Lapp C.J."/>
            <person name="Bunk B."/>
            <person name="Gescher J."/>
        </authorList>
    </citation>
    <scope>NUCLEOTIDE SEQUENCE [LARGE SCALE GENOMIC DNA]</scope>
    <source>
        <strain evidence="4">EA-1</strain>
    </source>
</reference>
<evidence type="ECO:0000256" key="1">
    <source>
        <dbReference type="SAM" id="MobiDB-lite"/>
    </source>
</evidence>
<reference evidence="3 5" key="3">
    <citation type="submission" date="2020-04" db="EMBL/GenBank/DDBJ databases">
        <authorList>
            <person name="Hogendoorn C."/>
        </authorList>
    </citation>
    <scope>NUCLEOTIDE SEQUENCE [LARGE SCALE GENOMIC DNA]</scope>
    <source>
        <strain evidence="3">COOX1</strain>
    </source>
</reference>
<sequence length="146" mass="16364">MAVQYSDPFVAWKKIYDEWEPHAAEAWNDFLTSETYSIISAQMMQAFLQMNQLISQTMKSVAEKSHLPSIDDMARLGEMVAAVDEKIDAIDERLIRVEETLKKIQGALESRTRPGQGGRGRRTASRDESPEDRELSGDAPSSGGEE</sequence>
<accession>A0A2K8N6J6</accession>
<dbReference type="AlphaFoldDB" id="A0A2K8N6J6"/>